<dbReference type="EMBL" id="OV725080">
    <property type="protein sequence ID" value="CAH1400288.1"/>
    <property type="molecule type" value="Genomic_DNA"/>
</dbReference>
<protein>
    <submittedName>
        <fullName evidence="1">Uncharacterized protein</fullName>
    </submittedName>
</protein>
<keyword evidence="2" id="KW-1185">Reference proteome</keyword>
<gene>
    <name evidence="1" type="ORF">NEZAVI_LOCUS9566</name>
</gene>
<sequence length="33" mass="3805">MISQSSYDDHNILCLRDIFSSMSCQDPSWIVVN</sequence>
<evidence type="ECO:0000313" key="2">
    <source>
        <dbReference type="Proteomes" id="UP001152798"/>
    </source>
</evidence>
<dbReference type="Proteomes" id="UP001152798">
    <property type="component" value="Chromosome 4"/>
</dbReference>
<evidence type="ECO:0000313" key="1">
    <source>
        <dbReference type="EMBL" id="CAH1400288.1"/>
    </source>
</evidence>
<dbReference type="AlphaFoldDB" id="A0A9P0HDD6"/>
<reference evidence="1" key="1">
    <citation type="submission" date="2022-01" db="EMBL/GenBank/DDBJ databases">
        <authorList>
            <person name="King R."/>
        </authorList>
    </citation>
    <scope>NUCLEOTIDE SEQUENCE</scope>
</reference>
<name>A0A9P0HDD6_NEZVI</name>
<accession>A0A9P0HDD6</accession>
<proteinExistence type="predicted"/>
<organism evidence="1 2">
    <name type="scientific">Nezara viridula</name>
    <name type="common">Southern green stink bug</name>
    <name type="synonym">Cimex viridulus</name>
    <dbReference type="NCBI Taxonomy" id="85310"/>
    <lineage>
        <taxon>Eukaryota</taxon>
        <taxon>Metazoa</taxon>
        <taxon>Ecdysozoa</taxon>
        <taxon>Arthropoda</taxon>
        <taxon>Hexapoda</taxon>
        <taxon>Insecta</taxon>
        <taxon>Pterygota</taxon>
        <taxon>Neoptera</taxon>
        <taxon>Paraneoptera</taxon>
        <taxon>Hemiptera</taxon>
        <taxon>Heteroptera</taxon>
        <taxon>Panheteroptera</taxon>
        <taxon>Pentatomomorpha</taxon>
        <taxon>Pentatomoidea</taxon>
        <taxon>Pentatomidae</taxon>
        <taxon>Pentatominae</taxon>
        <taxon>Nezara</taxon>
    </lineage>
</organism>